<dbReference type="Gramene" id="TraesSYM1D03G00414590.1">
    <property type="protein sequence ID" value="TraesSYM1D03G00414590.1.CDS1"/>
    <property type="gene ID" value="TraesSYM1D03G00414590"/>
</dbReference>
<dbReference type="Gramene" id="TraesCS1D02G009300.1">
    <property type="protein sequence ID" value="TraesCS1D02G009300.1.cds1"/>
    <property type="gene ID" value="TraesCS1D02G009300"/>
</dbReference>
<evidence type="ECO:0000313" key="11">
    <source>
        <dbReference type="Proteomes" id="UP000019116"/>
    </source>
</evidence>
<dbReference type="Gramene" id="TraesCS1D03G0019700.1">
    <property type="protein sequence ID" value="TraesCS1D03G0019700.1.CDS1"/>
    <property type="gene ID" value="TraesCS1D03G0019700"/>
</dbReference>
<dbReference type="EnsemblPlants" id="TraesCS1D02G009300.1">
    <property type="protein sequence ID" value="TraesCS1D02G009300.1.cds1"/>
    <property type="gene ID" value="TraesCS1D02G009300"/>
</dbReference>
<feature type="domain" description="NB-ARC" evidence="7">
    <location>
        <begin position="179"/>
        <end position="335"/>
    </location>
</feature>
<protein>
    <submittedName>
        <fullName evidence="10">Uncharacterized protein</fullName>
    </submittedName>
</protein>
<dbReference type="PRINTS" id="PR00364">
    <property type="entry name" value="DISEASERSIST"/>
</dbReference>
<dbReference type="Gene3D" id="1.20.5.4130">
    <property type="match status" value="1"/>
</dbReference>
<dbReference type="Pfam" id="PF18052">
    <property type="entry name" value="Rx_N"/>
    <property type="match status" value="1"/>
</dbReference>
<feature type="domain" description="Disease resistance protein winged helix" evidence="9">
    <location>
        <begin position="430"/>
        <end position="462"/>
    </location>
</feature>
<dbReference type="Gramene" id="TraesROB_scaffold_073554_01G000100.1">
    <property type="protein sequence ID" value="TraesROB_scaffold_073554_01G000100.1"/>
    <property type="gene ID" value="TraesROB_scaffold_073554_01G000100"/>
</dbReference>
<evidence type="ECO:0000259" key="8">
    <source>
        <dbReference type="Pfam" id="PF18052"/>
    </source>
</evidence>
<dbReference type="InterPro" id="IPR027417">
    <property type="entry name" value="P-loop_NTPase"/>
</dbReference>
<feature type="domain" description="Disease resistance N-terminal" evidence="8">
    <location>
        <begin position="13"/>
        <end position="98"/>
    </location>
</feature>
<dbReference type="InterPro" id="IPR058922">
    <property type="entry name" value="WHD_DRP"/>
</dbReference>
<dbReference type="Gramene" id="TraesKAR1D01G0004510.1">
    <property type="protein sequence ID" value="cds.TraesKAR1D01G0004510.1"/>
    <property type="gene ID" value="TraesKAR1D01G0004510"/>
</dbReference>
<evidence type="ECO:0000256" key="6">
    <source>
        <dbReference type="ARBA" id="ARBA00022840"/>
    </source>
</evidence>
<dbReference type="InterPro" id="IPR036388">
    <property type="entry name" value="WH-like_DNA-bd_sf"/>
</dbReference>
<evidence type="ECO:0000256" key="1">
    <source>
        <dbReference type="ARBA" id="ARBA00008894"/>
    </source>
</evidence>
<dbReference type="PANTHER" id="PTHR36766">
    <property type="entry name" value="PLANT BROAD-SPECTRUM MILDEW RESISTANCE PROTEIN RPW8"/>
    <property type="match status" value="1"/>
</dbReference>
<dbReference type="Gramene" id="TraesRN1D0100014100.1">
    <property type="protein sequence ID" value="TraesRN1D0100014100.1"/>
    <property type="gene ID" value="TraesRN1D0100014100"/>
</dbReference>
<dbReference type="Gramene" id="TraesWEE_scaffold_059937_01G000100.1">
    <property type="protein sequence ID" value="TraesWEE_scaffold_059937_01G000100.1"/>
    <property type="gene ID" value="TraesWEE_scaffold_059937_01G000100"/>
</dbReference>
<keyword evidence="4" id="KW-0547">Nucleotide-binding</keyword>
<keyword evidence="5" id="KW-0611">Plant defense</keyword>
<dbReference type="PANTHER" id="PTHR36766:SF55">
    <property type="entry name" value="OS11G0492900 PROTEIN"/>
    <property type="match status" value="1"/>
</dbReference>
<dbReference type="SUPFAM" id="SSF52540">
    <property type="entry name" value="P-loop containing nucleoside triphosphate hydrolases"/>
    <property type="match status" value="1"/>
</dbReference>
<dbReference type="Pfam" id="PF00931">
    <property type="entry name" value="NB-ARC"/>
    <property type="match status" value="1"/>
</dbReference>
<dbReference type="Gramene" id="TraesJUL1D03G00409670.1">
    <property type="protein sequence ID" value="TraesJUL1D03G00409670.1.CDS1"/>
    <property type="gene ID" value="TraesJUL1D03G00409670"/>
</dbReference>
<dbReference type="InterPro" id="IPR041118">
    <property type="entry name" value="Rx_N"/>
</dbReference>
<keyword evidence="2" id="KW-0433">Leucine-rich repeat</keyword>
<reference evidence="10" key="2">
    <citation type="submission" date="2018-10" db="UniProtKB">
        <authorList>
            <consortium name="EnsemblPlants"/>
        </authorList>
    </citation>
    <scope>IDENTIFICATION</scope>
</reference>
<dbReference type="GO" id="GO:0006952">
    <property type="term" value="P:defense response"/>
    <property type="evidence" value="ECO:0007669"/>
    <property type="project" value="UniProtKB-KW"/>
</dbReference>
<dbReference type="Gene3D" id="1.10.10.10">
    <property type="entry name" value="Winged helix-like DNA-binding domain superfamily/Winged helix DNA-binding domain"/>
    <property type="match status" value="1"/>
</dbReference>
<dbReference type="Gene3D" id="3.40.50.300">
    <property type="entry name" value="P-loop containing nucleotide triphosphate hydrolases"/>
    <property type="match status" value="1"/>
</dbReference>
<comment type="similarity">
    <text evidence="1">Belongs to the disease resistance NB-LRR family.</text>
</comment>
<dbReference type="InterPro" id="IPR042197">
    <property type="entry name" value="Apaf_helical"/>
</dbReference>
<dbReference type="AlphaFoldDB" id="A0A3B5ZNY8"/>
<keyword evidence="6" id="KW-0067">ATP-binding</keyword>
<reference evidence="10" key="1">
    <citation type="submission" date="2018-08" db="EMBL/GenBank/DDBJ databases">
        <authorList>
            <person name="Rossello M."/>
        </authorList>
    </citation>
    <scope>NUCLEOTIDE SEQUENCE [LARGE SCALE GENOMIC DNA]</scope>
    <source>
        <strain evidence="10">cv. Chinese Spring</strain>
    </source>
</reference>
<dbReference type="GO" id="GO:0043531">
    <property type="term" value="F:ADP binding"/>
    <property type="evidence" value="ECO:0007669"/>
    <property type="project" value="InterPro"/>
</dbReference>
<dbReference type="Gramene" id="TraesSTA1D03G00407020.1">
    <property type="protein sequence ID" value="TraesSTA1D03G00407020.1.CDS1"/>
    <property type="gene ID" value="TraesSTA1D03G00407020"/>
</dbReference>
<sequence>MEALVATAVGPLVSLLTKKASNSLLEKYKVMEGMEEQHRILKRKLRAILDVISDAEEKATAHKEGAKAWLQELKTVAYQASEVFDEFKYEALRREAKKNGHLTKLGFDVIKLLPTHNRIVFRIRMGPKLRHILQSIEALITEMQRLQFNYQPQPPVSKLCRHTDYVIIDPRKIASRSRDKDKKKIVDTLLGQASNADLAVVPIVGMGGLGKTTLAQLIYNDPEIQKHFQLLLWVCVSDTYDVNSLAKSIVEASPEKNDNTDKPPLDRLKKLVRGQRYLLVLDDVWDREVHKWESLKGCLQYGGMGSAVLTTTRDKQVPEIMDANRPYNLGPLEDRFLKEIIEARAFNSKKEKAPELVEMVDQIVNRCRGSPLAASALGSVLRTKTTVKEWKAIASRSSICTEETGILPILKLSYNDLPSHMKQCFAFCAIFPKDYKIDVEKLIRLWIANGFIPEEEEDSLETWKSKDVSGYYSMSLPRGHFLWT</sequence>
<dbReference type="OMA" id="MDANRPY"/>
<dbReference type="Pfam" id="PF23559">
    <property type="entry name" value="WHD_DRP"/>
    <property type="match status" value="1"/>
</dbReference>
<dbReference type="Gramene" id="TraesLDM1D03G00409060.1">
    <property type="protein sequence ID" value="TraesLDM1D03G00409060.1.CDS1"/>
    <property type="gene ID" value="TraesLDM1D03G00409060"/>
</dbReference>
<dbReference type="Gramene" id="TraesARI1D03G00412950.1">
    <property type="protein sequence ID" value="TraesARI1D03G00412950.1.CDS1"/>
    <property type="gene ID" value="TraesARI1D03G00412950"/>
</dbReference>
<dbReference type="Gramene" id="TraesNOR1D03G00413650.1">
    <property type="protein sequence ID" value="TraesNOR1D03G00413650.1.CDS1"/>
    <property type="gene ID" value="TraesNOR1D03G00413650"/>
</dbReference>
<proteinExistence type="inferred from homology"/>
<keyword evidence="11" id="KW-1185">Reference proteome</keyword>
<evidence type="ECO:0000259" key="9">
    <source>
        <dbReference type="Pfam" id="PF23559"/>
    </source>
</evidence>
<evidence type="ECO:0000256" key="5">
    <source>
        <dbReference type="ARBA" id="ARBA00022821"/>
    </source>
</evidence>
<dbReference type="InterPro" id="IPR002182">
    <property type="entry name" value="NB-ARC"/>
</dbReference>
<dbReference type="OrthoDB" id="1534087at2759"/>
<evidence type="ECO:0000256" key="2">
    <source>
        <dbReference type="ARBA" id="ARBA00022614"/>
    </source>
</evidence>
<dbReference type="GO" id="GO:0005524">
    <property type="term" value="F:ATP binding"/>
    <property type="evidence" value="ECO:0007669"/>
    <property type="project" value="UniProtKB-KW"/>
</dbReference>
<evidence type="ECO:0000313" key="10">
    <source>
        <dbReference type="EnsemblPlants" id="TraesCS1D02G009300.1.cds1"/>
    </source>
</evidence>
<keyword evidence="3" id="KW-0677">Repeat</keyword>
<dbReference type="Gene3D" id="1.10.8.430">
    <property type="entry name" value="Helical domain of apoptotic protease-activating factors"/>
    <property type="match status" value="1"/>
</dbReference>
<evidence type="ECO:0000256" key="4">
    <source>
        <dbReference type="ARBA" id="ARBA00022741"/>
    </source>
</evidence>
<accession>A0A3B5ZNY8</accession>
<dbReference type="STRING" id="4565.A0A3B5ZNY8"/>
<evidence type="ECO:0000256" key="3">
    <source>
        <dbReference type="ARBA" id="ARBA00022737"/>
    </source>
</evidence>
<name>A0A3B5ZNY8_WHEAT</name>
<dbReference type="Proteomes" id="UP000019116">
    <property type="component" value="Chromosome 1D"/>
</dbReference>
<dbReference type="SMR" id="A0A3B5ZNY8"/>
<organism evidence="10">
    <name type="scientific">Triticum aestivum</name>
    <name type="common">Wheat</name>
    <dbReference type="NCBI Taxonomy" id="4565"/>
    <lineage>
        <taxon>Eukaryota</taxon>
        <taxon>Viridiplantae</taxon>
        <taxon>Streptophyta</taxon>
        <taxon>Embryophyta</taxon>
        <taxon>Tracheophyta</taxon>
        <taxon>Spermatophyta</taxon>
        <taxon>Magnoliopsida</taxon>
        <taxon>Liliopsida</taxon>
        <taxon>Poales</taxon>
        <taxon>Poaceae</taxon>
        <taxon>BOP clade</taxon>
        <taxon>Pooideae</taxon>
        <taxon>Triticodae</taxon>
        <taxon>Triticeae</taxon>
        <taxon>Triticinae</taxon>
        <taxon>Triticum</taxon>
    </lineage>
</organism>
<evidence type="ECO:0000259" key="7">
    <source>
        <dbReference type="Pfam" id="PF00931"/>
    </source>
</evidence>